<evidence type="ECO:0000313" key="3">
    <source>
        <dbReference type="Proteomes" id="UP000031637"/>
    </source>
</evidence>
<evidence type="ECO:0008006" key="4">
    <source>
        <dbReference type="Google" id="ProtNLM"/>
    </source>
</evidence>
<evidence type="ECO:0000256" key="1">
    <source>
        <dbReference type="SAM" id="SignalP"/>
    </source>
</evidence>
<feature type="chain" id="PRO_5004795521" description="DUF3060 domain-containing protein" evidence="1">
    <location>
        <begin position="23"/>
        <end position="116"/>
    </location>
</feature>
<dbReference type="Proteomes" id="UP000031637">
    <property type="component" value="Chromosome"/>
</dbReference>
<dbReference type="STRING" id="1223802.SUTH_03581"/>
<organism evidence="2 3">
    <name type="scientific">Sulfuritalea hydrogenivorans sk43H</name>
    <dbReference type="NCBI Taxonomy" id="1223802"/>
    <lineage>
        <taxon>Bacteria</taxon>
        <taxon>Pseudomonadati</taxon>
        <taxon>Pseudomonadota</taxon>
        <taxon>Betaproteobacteria</taxon>
        <taxon>Nitrosomonadales</taxon>
        <taxon>Sterolibacteriaceae</taxon>
        <taxon>Sulfuritalea</taxon>
    </lineage>
</organism>
<dbReference type="AlphaFoldDB" id="W0SKE7"/>
<dbReference type="KEGG" id="shd:SUTH_03581"/>
<sequence>MKLLPLSTLACLGGLFVAPGFAIGQVTVGVPGANVKLEKGAGGNTAISIGPGSTASNSAGSIDADVQMEGVAVINDDVFIDGEKIQRGKTRHTSKKTGKSYRIQWGKNGNVSVEQN</sequence>
<keyword evidence="3" id="KW-1185">Reference proteome</keyword>
<dbReference type="OrthoDB" id="8564408at2"/>
<accession>W0SKE7</accession>
<protein>
    <recommendedName>
        <fullName evidence="4">DUF3060 domain-containing protein</fullName>
    </recommendedName>
</protein>
<name>W0SKE7_9PROT</name>
<reference evidence="2 3" key="1">
    <citation type="journal article" date="2014" name="Syst. Appl. Microbiol.">
        <title>Complete genomes of freshwater sulfur oxidizers Sulfuricella denitrificans skB26 and Sulfuritalea hydrogenivorans sk43H: genetic insights into the sulfur oxidation pathway of betaproteobacteria.</title>
        <authorList>
            <person name="Watanabe T."/>
            <person name="Kojima H."/>
            <person name="Fukui M."/>
        </authorList>
    </citation>
    <scope>NUCLEOTIDE SEQUENCE [LARGE SCALE GENOMIC DNA]</scope>
    <source>
        <strain evidence="2">DSM22779</strain>
    </source>
</reference>
<dbReference type="EMBL" id="AP012547">
    <property type="protein sequence ID" value="BAO31351.1"/>
    <property type="molecule type" value="Genomic_DNA"/>
</dbReference>
<dbReference type="RefSeq" id="WP_041101177.1">
    <property type="nucleotide sequence ID" value="NZ_AP012547.1"/>
</dbReference>
<evidence type="ECO:0000313" key="2">
    <source>
        <dbReference type="EMBL" id="BAO31351.1"/>
    </source>
</evidence>
<gene>
    <name evidence="2" type="ORF">SUTH_03581</name>
</gene>
<keyword evidence="1" id="KW-0732">Signal</keyword>
<proteinExistence type="predicted"/>
<dbReference type="HOGENOM" id="CLU_2095624_0_0_4"/>
<feature type="signal peptide" evidence="1">
    <location>
        <begin position="1"/>
        <end position="22"/>
    </location>
</feature>